<comment type="subunit">
    <text evidence="1">The 26S proteasome consists of a 20S proteasome core and two 19S regulatory subunits. The 20S proteasome core is a barrel-shaped complex made of 28 subunits that are arranged in four stacked rings. The two outer rings are each formed by seven alpha subunits, and the two inner rings are formed by seven beta subunits. The proteolytic activity is exerted by three beta-subunits PSMB5, PSMB6 and PSMB7.</text>
</comment>
<dbReference type="FunFam" id="3.60.20.10:FF:000008">
    <property type="entry name" value="Proteasome subunit beta type-4"/>
    <property type="match status" value="1"/>
</dbReference>
<comment type="function">
    <text evidence="6">Component of the proteasome, a multicatalytic proteinase complex which is characterized by its ability to cleave peptides with Arg, Phe, Tyr, Leu, and Glu adjacent to the leaving group at neutral or slightly basic pH. The proteasome has an ATP-dependent proteolytic activity.</text>
</comment>
<dbReference type="InterPro" id="IPR023333">
    <property type="entry name" value="Proteasome_suB-type"/>
</dbReference>
<dbReference type="PROSITE" id="PS00854">
    <property type="entry name" value="PROTEASOME_BETA_1"/>
    <property type="match status" value="1"/>
</dbReference>
<dbReference type="Pfam" id="PF00227">
    <property type="entry name" value="Proteasome"/>
    <property type="match status" value="1"/>
</dbReference>
<dbReference type="GO" id="GO:0005737">
    <property type="term" value="C:cytoplasm"/>
    <property type="evidence" value="ECO:0007669"/>
    <property type="project" value="UniProtKB-SubCell"/>
</dbReference>
<keyword evidence="4 6" id="KW-0539">Nucleus</keyword>
<comment type="caution">
    <text evidence="7">The sequence shown here is derived from an EMBL/GenBank/DDBJ whole genome shotgun (WGS) entry which is preliminary data.</text>
</comment>
<dbReference type="PANTHER" id="PTHR32194:SF2">
    <property type="entry name" value="PROTEASOME SUBUNIT BETA TYPE-1"/>
    <property type="match status" value="1"/>
</dbReference>
<dbReference type="InterPro" id="IPR035206">
    <property type="entry name" value="Proteasome_beta2"/>
</dbReference>
<gene>
    <name evidence="7" type="ORF">Ciccas_003402</name>
</gene>
<evidence type="ECO:0000256" key="4">
    <source>
        <dbReference type="ARBA" id="ARBA00023242"/>
    </source>
</evidence>
<comment type="subunit">
    <text evidence="6">Component of the proteasome complex.</text>
</comment>
<evidence type="ECO:0000313" key="7">
    <source>
        <dbReference type="EMBL" id="KAL3317941.1"/>
    </source>
</evidence>
<organism evidence="7 8">
    <name type="scientific">Cichlidogyrus casuarinus</name>
    <dbReference type="NCBI Taxonomy" id="1844966"/>
    <lineage>
        <taxon>Eukaryota</taxon>
        <taxon>Metazoa</taxon>
        <taxon>Spiralia</taxon>
        <taxon>Lophotrochozoa</taxon>
        <taxon>Platyhelminthes</taxon>
        <taxon>Monogenea</taxon>
        <taxon>Monopisthocotylea</taxon>
        <taxon>Dactylogyridea</taxon>
        <taxon>Ancyrocephalidae</taxon>
        <taxon>Cichlidogyrus</taxon>
    </lineage>
</organism>
<sequence length="200" mass="22719">MDCLFGIRFRDFALIAADSRIGMSVITYKHEEDKIYHLNDNIMMGVVGDCGDTVNFAEYIQQNLQLSEITNGFKVSLHAAAHSSRKFLADALRSRNPYNVNLIIAGYDKEQGSKIYCMDYLASLADVPYAMHGYGGFFSLSLLDREWNENMNVDQAIILVKKCIKEMQTRFVGNLSHFKLKIVDKDGIRELPPLILQPLE</sequence>
<evidence type="ECO:0000256" key="1">
    <source>
        <dbReference type="ARBA" id="ARBA00011656"/>
    </source>
</evidence>
<dbReference type="GO" id="GO:0000502">
    <property type="term" value="C:proteasome complex"/>
    <property type="evidence" value="ECO:0007669"/>
    <property type="project" value="UniProtKB-KW"/>
</dbReference>
<dbReference type="CDD" id="cd03758">
    <property type="entry name" value="proteasome_beta_type_2"/>
    <property type="match status" value="1"/>
</dbReference>
<name>A0ABD2QEH5_9PLAT</name>
<dbReference type="InterPro" id="IPR016050">
    <property type="entry name" value="Proteasome_bsu_CS"/>
</dbReference>
<evidence type="ECO:0000256" key="2">
    <source>
        <dbReference type="ARBA" id="ARBA00022490"/>
    </source>
</evidence>
<keyword evidence="2 6" id="KW-0963">Cytoplasm</keyword>
<dbReference type="EMBL" id="JBJKFK010000307">
    <property type="protein sequence ID" value="KAL3317941.1"/>
    <property type="molecule type" value="Genomic_DNA"/>
</dbReference>
<comment type="subcellular location">
    <subcellularLocation>
        <location evidence="6">Cytoplasm</location>
    </subcellularLocation>
    <subcellularLocation>
        <location evidence="6">Nucleus</location>
    </subcellularLocation>
</comment>
<reference evidence="7 8" key="1">
    <citation type="submission" date="2024-11" db="EMBL/GenBank/DDBJ databases">
        <title>Adaptive evolution of stress response genes in parasites aligns with host niche diversity.</title>
        <authorList>
            <person name="Hahn C."/>
            <person name="Resl P."/>
        </authorList>
    </citation>
    <scope>NUCLEOTIDE SEQUENCE [LARGE SCALE GENOMIC DNA]</scope>
    <source>
        <strain evidence="7">EGGRZ-B1_66</strain>
        <tissue evidence="7">Body</tissue>
    </source>
</reference>
<dbReference type="InterPro" id="IPR029055">
    <property type="entry name" value="Ntn_hydrolases_N"/>
</dbReference>
<evidence type="ECO:0000256" key="6">
    <source>
        <dbReference type="RuleBase" id="RU004203"/>
    </source>
</evidence>
<dbReference type="Gene3D" id="3.60.20.10">
    <property type="entry name" value="Glutamine Phosphoribosylpyrophosphate, subunit 1, domain 1"/>
    <property type="match status" value="1"/>
</dbReference>
<evidence type="ECO:0000256" key="3">
    <source>
        <dbReference type="ARBA" id="ARBA00022942"/>
    </source>
</evidence>
<evidence type="ECO:0000313" key="8">
    <source>
        <dbReference type="Proteomes" id="UP001626550"/>
    </source>
</evidence>
<proteinExistence type="inferred from homology"/>
<dbReference type="PANTHER" id="PTHR32194">
    <property type="entry name" value="METALLOPROTEASE TLDD"/>
    <property type="match status" value="1"/>
</dbReference>
<keyword evidence="3 6" id="KW-0647">Proteasome</keyword>
<comment type="function">
    <text evidence="5">Non-catalytic component of the 20S core proteasome complex involved in the proteolytic degradation of most intracellular proteins. This complex plays numerous essential roles within the cell by associating with different regulatory particles. Associated with two 19S regulatory particles, forms the 26S proteasome and thus participates in the ATP-dependent degradation of ubiquitinated proteins. The 26S proteasome plays a key role in the maintenance of protein homeostasis by removing misfolded or damaged proteins that could impair cellular functions, and by removing proteins whose functions are no longer required. Associated with the PA200 or PA28, the 20S proteasome mediates ubiquitin-independent protein degradation. This type of proteolysis is required in several pathways including spermatogenesis (20S-PA200 complex) or generation of a subset of MHC class I-presented antigenic peptides (20S-PA28 complex).</text>
</comment>
<dbReference type="SUPFAM" id="SSF56235">
    <property type="entry name" value="N-terminal nucleophile aminohydrolases (Ntn hydrolases)"/>
    <property type="match status" value="1"/>
</dbReference>
<dbReference type="InterPro" id="IPR001353">
    <property type="entry name" value="Proteasome_sua/b"/>
</dbReference>
<comment type="similarity">
    <text evidence="6">Belongs to the peptidase T1B family.</text>
</comment>
<protein>
    <recommendedName>
        <fullName evidence="6">Proteasome subunit beta</fullName>
    </recommendedName>
</protein>
<accession>A0ABD2QEH5</accession>
<keyword evidence="8" id="KW-1185">Reference proteome</keyword>
<dbReference type="Proteomes" id="UP001626550">
    <property type="component" value="Unassembled WGS sequence"/>
</dbReference>
<dbReference type="AlphaFoldDB" id="A0ABD2QEH5"/>
<evidence type="ECO:0000256" key="5">
    <source>
        <dbReference type="ARBA" id="ARBA00049625"/>
    </source>
</evidence>
<dbReference type="GO" id="GO:0005634">
    <property type="term" value="C:nucleus"/>
    <property type="evidence" value="ECO:0007669"/>
    <property type="project" value="UniProtKB-SubCell"/>
</dbReference>
<dbReference type="PROSITE" id="PS51476">
    <property type="entry name" value="PROTEASOME_BETA_2"/>
    <property type="match status" value="1"/>
</dbReference>